<evidence type="ECO:0000313" key="2">
    <source>
        <dbReference type="EMBL" id="GAA3700049.1"/>
    </source>
</evidence>
<dbReference type="InterPro" id="IPR051599">
    <property type="entry name" value="Cell_Envelope_Assoc"/>
</dbReference>
<dbReference type="CDD" id="cd06259">
    <property type="entry name" value="YdcF-like"/>
    <property type="match status" value="1"/>
</dbReference>
<proteinExistence type="predicted"/>
<dbReference type="RefSeq" id="WP_344811788.1">
    <property type="nucleotide sequence ID" value="NZ_BAAAYX010000004.1"/>
</dbReference>
<dbReference type="PANTHER" id="PTHR30336">
    <property type="entry name" value="INNER MEMBRANE PROTEIN, PROBABLE PERMEASE"/>
    <property type="match status" value="1"/>
</dbReference>
<keyword evidence="3" id="KW-1185">Reference proteome</keyword>
<dbReference type="PANTHER" id="PTHR30336:SF6">
    <property type="entry name" value="INTEGRAL MEMBRANE PROTEIN"/>
    <property type="match status" value="1"/>
</dbReference>
<organism evidence="2 3">
    <name type="scientific">Microlunatus aurantiacus</name>
    <dbReference type="NCBI Taxonomy" id="446786"/>
    <lineage>
        <taxon>Bacteria</taxon>
        <taxon>Bacillati</taxon>
        <taxon>Actinomycetota</taxon>
        <taxon>Actinomycetes</taxon>
        <taxon>Propionibacteriales</taxon>
        <taxon>Propionibacteriaceae</taxon>
        <taxon>Microlunatus</taxon>
    </lineage>
</organism>
<reference evidence="3" key="1">
    <citation type="journal article" date="2019" name="Int. J. Syst. Evol. Microbiol.">
        <title>The Global Catalogue of Microorganisms (GCM) 10K type strain sequencing project: providing services to taxonomists for standard genome sequencing and annotation.</title>
        <authorList>
            <consortium name="The Broad Institute Genomics Platform"/>
            <consortium name="The Broad Institute Genome Sequencing Center for Infectious Disease"/>
            <person name="Wu L."/>
            <person name="Ma J."/>
        </authorList>
    </citation>
    <scope>NUCLEOTIDE SEQUENCE [LARGE SCALE GENOMIC DNA]</scope>
    <source>
        <strain evidence="3">JCM 16548</strain>
    </source>
</reference>
<evidence type="ECO:0000313" key="3">
    <source>
        <dbReference type="Proteomes" id="UP001500051"/>
    </source>
</evidence>
<accession>A0ABP7D354</accession>
<comment type="caution">
    <text evidence="2">The sequence shown here is derived from an EMBL/GenBank/DDBJ whole genome shotgun (WGS) entry which is preliminary data.</text>
</comment>
<dbReference type="InterPro" id="IPR003848">
    <property type="entry name" value="DUF218"/>
</dbReference>
<feature type="domain" description="DUF218" evidence="1">
    <location>
        <begin position="49"/>
        <end position="165"/>
    </location>
</feature>
<dbReference type="Pfam" id="PF02698">
    <property type="entry name" value="DUF218"/>
    <property type="match status" value="1"/>
</dbReference>
<dbReference type="EMBL" id="BAAAYX010000004">
    <property type="protein sequence ID" value="GAA3700049.1"/>
    <property type="molecule type" value="Genomic_DNA"/>
</dbReference>
<protein>
    <recommendedName>
        <fullName evidence="1">DUF218 domain-containing protein</fullName>
    </recommendedName>
</protein>
<dbReference type="Proteomes" id="UP001500051">
    <property type="component" value="Unassembled WGS sequence"/>
</dbReference>
<name>A0ABP7D354_9ACTN</name>
<gene>
    <name evidence="2" type="ORF">GCM10022204_15900</name>
</gene>
<evidence type="ECO:0000259" key="1">
    <source>
        <dbReference type="Pfam" id="PF02698"/>
    </source>
</evidence>
<sequence>MPSPLSVSAGVLGAGLVGVTTVLGASVGIVRGAAAGHLYPLDQVPYAPVALVLGAQVYPSGRPSRFLRARLDLALLLLQRGTVERLLLSGDAQAPEYDEPAAMRDHLIDAGAPADRLVLDPGGLDTYDSCVRARDVFGVQRVVVVTQTYHLPRAVATARLVGLDAVGVGDRTVRLREDGEALNEPWARGWVRDQVACVKTLWDVGTHRRPALPASP</sequence>